<feature type="transmembrane region" description="Helical" evidence="10">
    <location>
        <begin position="240"/>
        <end position="256"/>
    </location>
</feature>
<comment type="caution">
    <text evidence="10">Lacks conserved residue(s) required for the propagation of feature annotation.</text>
</comment>
<dbReference type="RefSeq" id="WP_286263526.1">
    <property type="nucleotide sequence ID" value="NZ_AP028056.1"/>
</dbReference>
<accession>A0AAN0MH63</accession>
<dbReference type="GO" id="GO:0015385">
    <property type="term" value="F:sodium:proton antiporter activity"/>
    <property type="evidence" value="ECO:0007669"/>
    <property type="project" value="InterPro"/>
</dbReference>
<feature type="transmembrane region" description="Helical" evidence="10">
    <location>
        <begin position="6"/>
        <end position="24"/>
    </location>
</feature>
<comment type="function">
    <text evidence="10">Na(+)/H(+) antiporter that extrudes sodium in exchange for external protons.</text>
</comment>
<evidence type="ECO:0000256" key="7">
    <source>
        <dbReference type="ARBA" id="ARBA00023065"/>
    </source>
</evidence>
<feature type="transmembrane region" description="Helical" evidence="10">
    <location>
        <begin position="395"/>
        <end position="418"/>
    </location>
</feature>
<feature type="transmembrane region" description="Helical" evidence="10">
    <location>
        <begin position="184"/>
        <end position="206"/>
    </location>
</feature>
<feature type="transmembrane region" description="Helical" evidence="10">
    <location>
        <begin position="277"/>
        <end position="298"/>
    </location>
</feature>
<keyword evidence="8 10" id="KW-0472">Membrane</keyword>
<dbReference type="GO" id="GO:0005886">
    <property type="term" value="C:plasma membrane"/>
    <property type="evidence" value="ECO:0007669"/>
    <property type="project" value="UniProtKB-SubCell"/>
</dbReference>
<feature type="transmembrane region" description="Helical" evidence="10">
    <location>
        <begin position="310"/>
        <end position="332"/>
    </location>
</feature>
<keyword evidence="6 10" id="KW-0915">Sodium</keyword>
<evidence type="ECO:0000256" key="1">
    <source>
        <dbReference type="ARBA" id="ARBA00004651"/>
    </source>
</evidence>
<dbReference type="PANTHER" id="PTHR10110:SF86">
    <property type="entry name" value="SODIUM_HYDROGEN EXCHANGER 7"/>
    <property type="match status" value="1"/>
</dbReference>
<dbReference type="InterPro" id="IPR004705">
    <property type="entry name" value="Cation/H_exchanger_CPA1_bac"/>
</dbReference>
<evidence type="ECO:0000256" key="4">
    <source>
        <dbReference type="ARBA" id="ARBA00022692"/>
    </source>
</evidence>
<keyword evidence="3 10" id="KW-1003">Cell membrane</keyword>
<keyword evidence="13" id="KW-1185">Reference proteome</keyword>
<dbReference type="Gene3D" id="6.10.140.1330">
    <property type="match status" value="1"/>
</dbReference>
<sequence>METFDLILLVLSVVLVSAVLDQLLTRLALPLVQIMIGALLASVVGEPLHISTSPELFLVLFIAPLLFDESRKINKQMFVRNLGSILSLAIGLVLVSALAIGFALNWLAPTIPLAGAFALGAMLGPTDAAAVTALSRSLELNTRQKSLLSGEALINDASGIVSFQFAVAALVTGAFHLAEAGASFAVSFFGGLTTGALLGLLAVIILRSVRAIGLESTVFHVVFEVLTPFIIFLVTEEIHASGILGVVAAGLVMTLFPQLRSSYQARVRLVSSSVWEVLTFVINGVVFVLLGMQLPYAIEHPWEDATNPISLVMLIFAVTFMSVALRFGWILVMEILHKRKLSRTVPGTELLNSQVVRDAAVTTFAGPKGAVTLSISFTLPYTIADGSLFTQRDELIFLASGVILLTLLLANFVVPVLAPKADNSGEEQKLARIHVEILNRVVRALREQSTAATAMPVSIVVNEYKLQIRELSEDDEHAAVLQQLRTEVIADQELYLQELKDTDAIDPETARICSVILRRNLSVVSTGKRRGIFTSLMRTQALQWRLRGQRPDELRESARRSGKTRDAQILLEVRAVQYLGGVVDHSVAERAKAASRLKTDHEVLLRMYRRQRQMAGDAQGRASEDRAQLWESIRTVEEEGFRLELGFIQDMYEAGTLSRAQATKLRDSVYLLQLNAAESHH</sequence>
<evidence type="ECO:0000256" key="2">
    <source>
        <dbReference type="ARBA" id="ARBA00022448"/>
    </source>
</evidence>
<feature type="transmembrane region" description="Helical" evidence="10">
    <location>
        <begin position="85"/>
        <end position="107"/>
    </location>
</feature>
<evidence type="ECO:0000259" key="11">
    <source>
        <dbReference type="Pfam" id="PF00999"/>
    </source>
</evidence>
<dbReference type="GO" id="GO:0051453">
    <property type="term" value="P:regulation of intracellular pH"/>
    <property type="evidence" value="ECO:0007669"/>
    <property type="project" value="TreeGrafter"/>
</dbReference>
<feature type="transmembrane region" description="Helical" evidence="10">
    <location>
        <begin position="113"/>
        <end position="134"/>
    </location>
</feature>
<gene>
    <name evidence="12" type="ORF">brsh051_14370</name>
</gene>
<evidence type="ECO:0000256" key="6">
    <source>
        <dbReference type="ARBA" id="ARBA00023053"/>
    </source>
</evidence>
<name>A0AAN0MH63_9ACTN</name>
<dbReference type="Proteomes" id="UP001431656">
    <property type="component" value="Chromosome"/>
</dbReference>
<dbReference type="Pfam" id="PF00999">
    <property type="entry name" value="Na_H_Exchanger"/>
    <property type="match status" value="1"/>
</dbReference>
<keyword evidence="9 10" id="KW-0739">Sodium transport</keyword>
<feature type="domain" description="Cation/H+ exchanger transmembrane" evidence="11">
    <location>
        <begin position="20"/>
        <end position="417"/>
    </location>
</feature>
<keyword evidence="5 10" id="KW-1133">Transmembrane helix</keyword>
<proteinExistence type="inferred from homology"/>
<dbReference type="EMBL" id="AP028056">
    <property type="protein sequence ID" value="BEH02156.1"/>
    <property type="molecule type" value="Genomic_DNA"/>
</dbReference>
<evidence type="ECO:0000256" key="3">
    <source>
        <dbReference type="ARBA" id="ARBA00022475"/>
    </source>
</evidence>
<dbReference type="GO" id="GO:0098719">
    <property type="term" value="P:sodium ion import across plasma membrane"/>
    <property type="evidence" value="ECO:0007669"/>
    <property type="project" value="TreeGrafter"/>
</dbReference>
<evidence type="ECO:0000313" key="12">
    <source>
        <dbReference type="EMBL" id="BEH02156.1"/>
    </source>
</evidence>
<organism evidence="12 13">
    <name type="scientific">Brooklawnia propionicigenes</name>
    <dbReference type="NCBI Taxonomy" id="3041175"/>
    <lineage>
        <taxon>Bacteria</taxon>
        <taxon>Bacillati</taxon>
        <taxon>Actinomycetota</taxon>
        <taxon>Actinomycetes</taxon>
        <taxon>Propionibacteriales</taxon>
        <taxon>Propionibacteriaceae</taxon>
        <taxon>Brooklawnia</taxon>
    </lineage>
</organism>
<comment type="subcellular location">
    <subcellularLocation>
        <location evidence="1 10">Cell membrane</location>
        <topology evidence="1 10">Multi-pass membrane protein</topology>
    </subcellularLocation>
</comment>
<keyword evidence="4 10" id="KW-0812">Transmembrane</keyword>
<dbReference type="PANTHER" id="PTHR10110">
    <property type="entry name" value="SODIUM/HYDROGEN EXCHANGER"/>
    <property type="match status" value="1"/>
</dbReference>
<dbReference type="GO" id="GO:0015386">
    <property type="term" value="F:potassium:proton antiporter activity"/>
    <property type="evidence" value="ECO:0007669"/>
    <property type="project" value="TreeGrafter"/>
</dbReference>
<dbReference type="NCBIfam" id="TIGR00831">
    <property type="entry name" value="a_cpa1"/>
    <property type="match status" value="1"/>
</dbReference>
<dbReference type="AlphaFoldDB" id="A0AAN0MH63"/>
<feature type="transmembrane region" description="Helical" evidence="10">
    <location>
        <begin position="218"/>
        <end position="234"/>
    </location>
</feature>
<keyword evidence="2 10" id="KW-0813">Transport</keyword>
<keyword evidence="7 10" id="KW-0406">Ion transport</keyword>
<dbReference type="InterPro" id="IPR006153">
    <property type="entry name" value="Cation/H_exchanger_TM"/>
</dbReference>
<keyword evidence="10" id="KW-0050">Antiport</keyword>
<evidence type="ECO:0000313" key="13">
    <source>
        <dbReference type="Proteomes" id="UP001431656"/>
    </source>
</evidence>
<evidence type="ECO:0000256" key="5">
    <source>
        <dbReference type="ARBA" id="ARBA00022989"/>
    </source>
</evidence>
<dbReference type="InterPro" id="IPR018422">
    <property type="entry name" value="Cation/H_exchanger_CPA1"/>
</dbReference>
<protein>
    <submittedName>
        <fullName evidence="12">Sodium:proton antiporter</fullName>
    </submittedName>
</protein>
<evidence type="ECO:0000256" key="9">
    <source>
        <dbReference type="ARBA" id="ARBA00023201"/>
    </source>
</evidence>
<dbReference type="KEGG" id="broo:brsh051_14370"/>
<feature type="transmembrane region" description="Helical" evidence="10">
    <location>
        <begin position="154"/>
        <end position="178"/>
    </location>
</feature>
<evidence type="ECO:0000256" key="10">
    <source>
        <dbReference type="RuleBase" id="RU366002"/>
    </source>
</evidence>
<comment type="similarity">
    <text evidence="10">Belongs to the monovalent cation:proton antiporter 1 (CPA1) transporter (TC 2.A.36) family.</text>
</comment>
<reference evidence="12" key="1">
    <citation type="journal article" date="2024" name="Int. J. Syst. Evol. Microbiol.">
        <title>Brooklawnia propionicigenes sp. nov., a facultatively anaerobic, propionate-producing bacterium isolated from a methanogenic reactor treating waste from cattle farms.</title>
        <authorList>
            <person name="Akita Y."/>
            <person name="Ueki A."/>
            <person name="Tonouchi A."/>
            <person name="Sugawara Y."/>
            <person name="Honma S."/>
            <person name="Kaku N."/>
            <person name="Ueki K."/>
        </authorList>
    </citation>
    <scope>NUCLEOTIDE SEQUENCE</scope>
    <source>
        <strain evidence="12">SH051</strain>
    </source>
</reference>
<evidence type="ECO:0000256" key="8">
    <source>
        <dbReference type="ARBA" id="ARBA00023136"/>
    </source>
</evidence>